<keyword evidence="2" id="KW-0539">Nucleus</keyword>
<feature type="compositionally biased region" description="Basic and acidic residues" evidence="3">
    <location>
        <begin position="383"/>
        <end position="395"/>
    </location>
</feature>
<dbReference type="SMART" id="SM00338">
    <property type="entry name" value="BRLZ"/>
    <property type="match status" value="1"/>
</dbReference>
<name>A0A2S5B6L6_9BASI</name>
<dbReference type="InterPro" id="IPR004827">
    <property type="entry name" value="bZIP"/>
</dbReference>
<evidence type="ECO:0000256" key="1">
    <source>
        <dbReference type="ARBA" id="ARBA00004123"/>
    </source>
</evidence>
<dbReference type="PANTHER" id="PTHR40621">
    <property type="entry name" value="TRANSCRIPTION FACTOR KAPC-RELATED"/>
    <property type="match status" value="1"/>
</dbReference>
<dbReference type="STRING" id="741276.A0A2S5B6L6"/>
<dbReference type="InterPro" id="IPR046347">
    <property type="entry name" value="bZIP_sf"/>
</dbReference>
<evidence type="ECO:0000259" key="4">
    <source>
        <dbReference type="PROSITE" id="PS00036"/>
    </source>
</evidence>
<dbReference type="Proteomes" id="UP000237144">
    <property type="component" value="Unassembled WGS sequence"/>
</dbReference>
<gene>
    <name evidence="5" type="ORF">BMF94_4664</name>
</gene>
<feature type="compositionally biased region" description="Polar residues" evidence="3">
    <location>
        <begin position="341"/>
        <end position="354"/>
    </location>
</feature>
<dbReference type="OrthoDB" id="2593073at2759"/>
<dbReference type="Pfam" id="PF00170">
    <property type="entry name" value="bZIP_1"/>
    <property type="match status" value="1"/>
</dbReference>
<dbReference type="GO" id="GO:0000976">
    <property type="term" value="F:transcription cis-regulatory region binding"/>
    <property type="evidence" value="ECO:0007669"/>
    <property type="project" value="InterPro"/>
</dbReference>
<feature type="region of interest" description="Disordered" evidence="3">
    <location>
        <begin position="1"/>
        <end position="60"/>
    </location>
</feature>
<evidence type="ECO:0000256" key="3">
    <source>
        <dbReference type="SAM" id="MobiDB-lite"/>
    </source>
</evidence>
<dbReference type="EMBL" id="PJQD01000050">
    <property type="protein sequence ID" value="POY72361.1"/>
    <property type="molecule type" value="Genomic_DNA"/>
</dbReference>
<sequence length="580" mass="61545">MSDPLSLLASACCSTPAHPPSAADAAATAGPSSSRPVDHYELIPAGSTSSPSRSKAHHDSIAHMSVRLPSCASLVAPVNAAATRETSSRHGPSPSATPFQDEQQWHSPTLRAGLHMDAGLYANDASNASLARYALCSQNGTSPNLGGGGQPSYSAPRPAVDIPAPRSDSQRSDYGAYSVPTSPRARRRTNPSPPVELAALPYRAPPPPRAVNATAVSKPGDNMPAWPIRPVESTRIPSAGVVAADFARSRDQTSLATAAVDSIPRPVRDPGRSSLPVYPGSNYDFLDSRRDTAPPRSQYVSIPKAEADCGQAEAEAEFAAGAGSSQSMTSVSAVNYTHSDTTCKVEPTTPSTTAADELADESGTASGSQGEGSVADRPPCAKPKKELKGSKRAEQNRAAQRAFRERKEQKLRTLQELVGRIPELEGQVSSLSSQCASLEADCISHQRERQNFNSERASWDRERRSLFGQIDALRRVLSVEQATMPHSTAHAGPLAPRTLSPPHRNRIEPASLSADSSMSPREMQSGGETEDGSRRLGSVDTASTALEDDELAVLQKDVKREAPDDFTVHEADKRSRMVTA</sequence>
<feature type="region of interest" description="Disordered" evidence="3">
    <location>
        <begin position="142"/>
        <end position="194"/>
    </location>
</feature>
<protein>
    <recommendedName>
        <fullName evidence="4">BZIP domain-containing protein</fullName>
    </recommendedName>
</protein>
<feature type="domain" description="BZIP" evidence="4">
    <location>
        <begin position="391"/>
        <end position="406"/>
    </location>
</feature>
<feature type="region of interest" description="Disordered" evidence="3">
    <location>
        <begin position="263"/>
        <end position="296"/>
    </location>
</feature>
<proteinExistence type="predicted"/>
<reference evidence="5 6" key="1">
    <citation type="journal article" date="2018" name="Front. Microbiol.">
        <title>Prospects for Fungal Bioremediation of Acidic Radioactive Waste Sites: Characterization and Genome Sequence of Rhodotorula taiwanensis MD1149.</title>
        <authorList>
            <person name="Tkavc R."/>
            <person name="Matrosova V.Y."/>
            <person name="Grichenko O.E."/>
            <person name="Gostincar C."/>
            <person name="Volpe R.P."/>
            <person name="Klimenkova P."/>
            <person name="Gaidamakova E.K."/>
            <person name="Zhou C.E."/>
            <person name="Stewart B.J."/>
            <person name="Lyman M.G."/>
            <person name="Malfatti S.A."/>
            <person name="Rubinfeld B."/>
            <person name="Courtot M."/>
            <person name="Singh J."/>
            <person name="Dalgard C.L."/>
            <person name="Hamilton T."/>
            <person name="Frey K.G."/>
            <person name="Gunde-Cimerman N."/>
            <person name="Dugan L."/>
            <person name="Daly M.J."/>
        </authorList>
    </citation>
    <scope>NUCLEOTIDE SEQUENCE [LARGE SCALE GENOMIC DNA]</scope>
    <source>
        <strain evidence="5 6">MD1149</strain>
    </source>
</reference>
<feature type="compositionally biased region" description="Polar residues" evidence="3">
    <location>
        <begin position="94"/>
        <end position="103"/>
    </location>
</feature>
<dbReference type="SUPFAM" id="SSF57959">
    <property type="entry name" value="Leucine zipper domain"/>
    <property type="match status" value="1"/>
</dbReference>
<feature type="region of interest" description="Disordered" evidence="3">
    <location>
        <begin position="82"/>
        <end position="103"/>
    </location>
</feature>
<accession>A0A2S5B6L6</accession>
<dbReference type="PROSITE" id="PS00036">
    <property type="entry name" value="BZIP_BASIC"/>
    <property type="match status" value="1"/>
</dbReference>
<dbReference type="CDD" id="cd14688">
    <property type="entry name" value="bZIP_YAP"/>
    <property type="match status" value="1"/>
</dbReference>
<dbReference type="Gene3D" id="1.20.5.170">
    <property type="match status" value="1"/>
</dbReference>
<evidence type="ECO:0000313" key="5">
    <source>
        <dbReference type="EMBL" id="POY72361.1"/>
    </source>
</evidence>
<dbReference type="AlphaFoldDB" id="A0A2S5B6L6"/>
<dbReference type="GO" id="GO:0090575">
    <property type="term" value="C:RNA polymerase II transcription regulator complex"/>
    <property type="evidence" value="ECO:0007669"/>
    <property type="project" value="TreeGrafter"/>
</dbReference>
<feature type="region of interest" description="Disordered" evidence="3">
    <location>
        <begin position="341"/>
        <end position="407"/>
    </location>
</feature>
<dbReference type="PANTHER" id="PTHR40621:SF6">
    <property type="entry name" value="AP-1-LIKE TRANSCRIPTION FACTOR YAP1-RELATED"/>
    <property type="match status" value="1"/>
</dbReference>
<organism evidence="5 6">
    <name type="scientific">Rhodotorula taiwanensis</name>
    <dbReference type="NCBI Taxonomy" id="741276"/>
    <lineage>
        <taxon>Eukaryota</taxon>
        <taxon>Fungi</taxon>
        <taxon>Dikarya</taxon>
        <taxon>Basidiomycota</taxon>
        <taxon>Pucciniomycotina</taxon>
        <taxon>Microbotryomycetes</taxon>
        <taxon>Sporidiobolales</taxon>
        <taxon>Sporidiobolaceae</taxon>
        <taxon>Rhodotorula</taxon>
    </lineage>
</organism>
<evidence type="ECO:0000256" key="2">
    <source>
        <dbReference type="ARBA" id="ARBA00023242"/>
    </source>
</evidence>
<evidence type="ECO:0000313" key="6">
    <source>
        <dbReference type="Proteomes" id="UP000237144"/>
    </source>
</evidence>
<feature type="compositionally biased region" description="Basic and acidic residues" evidence="3">
    <location>
        <begin position="556"/>
        <end position="580"/>
    </location>
</feature>
<dbReference type="InterPro" id="IPR050936">
    <property type="entry name" value="AP-1-like"/>
</dbReference>
<feature type="compositionally biased region" description="Low complexity" evidence="3">
    <location>
        <begin position="14"/>
        <end position="34"/>
    </location>
</feature>
<feature type="region of interest" description="Disordered" evidence="3">
    <location>
        <begin position="484"/>
        <end position="580"/>
    </location>
</feature>
<dbReference type="GO" id="GO:0001228">
    <property type="term" value="F:DNA-binding transcription activator activity, RNA polymerase II-specific"/>
    <property type="evidence" value="ECO:0007669"/>
    <property type="project" value="TreeGrafter"/>
</dbReference>
<comment type="caution">
    <text evidence="5">The sequence shown here is derived from an EMBL/GenBank/DDBJ whole genome shotgun (WGS) entry which is preliminary data.</text>
</comment>
<comment type="subcellular location">
    <subcellularLocation>
        <location evidence="1">Nucleus</location>
    </subcellularLocation>
</comment>
<keyword evidence="6" id="KW-1185">Reference proteome</keyword>